<evidence type="ECO:0000313" key="2">
    <source>
        <dbReference type="Proteomes" id="UP000010809"/>
    </source>
</evidence>
<dbReference type="STRING" id="1255043.TVNIR_3855"/>
<accession>L0E0W8</accession>
<reference evidence="1" key="1">
    <citation type="submission" date="2015-12" db="EMBL/GenBank/DDBJ databases">
        <authorList>
            <person name="Tikhonova T.V."/>
            <person name="Pavlov A.R."/>
            <person name="Beletsky A.V."/>
            <person name="Mardanov A.V."/>
            <person name="Sorokin D.Y."/>
            <person name="Ravin N.V."/>
            <person name="Popov V.O."/>
        </authorList>
    </citation>
    <scope>NUCLEOTIDE SEQUENCE</scope>
    <source>
        <strain evidence="1">DSM 14787</strain>
    </source>
</reference>
<dbReference type="HOGENOM" id="CLU_3223270_0_0_6"/>
<name>L0E0W8_THIND</name>
<dbReference type="SUPFAM" id="SSF88723">
    <property type="entry name" value="PIN domain-like"/>
    <property type="match status" value="1"/>
</dbReference>
<keyword evidence="2" id="KW-1185">Reference proteome</keyword>
<evidence type="ECO:0000313" key="1">
    <source>
        <dbReference type="EMBL" id="AGA35479.1"/>
    </source>
</evidence>
<dbReference type="InterPro" id="IPR029060">
    <property type="entry name" value="PIN-like_dom_sf"/>
</dbReference>
<evidence type="ECO:0008006" key="3">
    <source>
        <dbReference type="Google" id="ProtNLM"/>
    </source>
</evidence>
<dbReference type="eggNOG" id="COG1487">
    <property type="taxonomic scope" value="Bacteria"/>
</dbReference>
<dbReference type="KEGG" id="tni:TVNIR_3855"/>
<organism evidence="1 2">
    <name type="scientific">Thioalkalivibrio nitratireducens (strain DSM 14787 / UNIQEM 213 / ALEN2)</name>
    <dbReference type="NCBI Taxonomy" id="1255043"/>
    <lineage>
        <taxon>Bacteria</taxon>
        <taxon>Pseudomonadati</taxon>
        <taxon>Pseudomonadota</taxon>
        <taxon>Gammaproteobacteria</taxon>
        <taxon>Chromatiales</taxon>
        <taxon>Ectothiorhodospiraceae</taxon>
        <taxon>Thioalkalivibrio</taxon>
    </lineage>
</organism>
<sequence>MADSIILATAREFGATLWIQDADFEGIEGVRYFPAAKAPTPRAC</sequence>
<dbReference type="AlphaFoldDB" id="L0E0W8"/>
<proteinExistence type="predicted"/>
<protein>
    <recommendedName>
        <fullName evidence="3">PIN domain-containing protein</fullName>
    </recommendedName>
</protein>
<dbReference type="EMBL" id="CP003989">
    <property type="protein sequence ID" value="AGA35479.1"/>
    <property type="molecule type" value="Genomic_DNA"/>
</dbReference>
<gene>
    <name evidence="1" type="ordered locus">TVNIR_3855</name>
</gene>
<dbReference type="Proteomes" id="UP000010809">
    <property type="component" value="Chromosome"/>
</dbReference>
<dbReference type="PATRIC" id="fig|1255043.3.peg.3890"/>